<evidence type="ECO:0000313" key="2">
    <source>
        <dbReference type="EMBL" id="CUA69011.1"/>
    </source>
</evidence>
<dbReference type="Proteomes" id="UP000044841">
    <property type="component" value="Unassembled WGS sequence"/>
</dbReference>
<feature type="compositionally biased region" description="Pro residues" evidence="1">
    <location>
        <begin position="163"/>
        <end position="178"/>
    </location>
</feature>
<name>A0A0K6FRZ4_9AGAM</name>
<keyword evidence="3" id="KW-1185">Reference proteome</keyword>
<organism evidence="2 3">
    <name type="scientific">Rhizoctonia solani</name>
    <dbReference type="NCBI Taxonomy" id="456999"/>
    <lineage>
        <taxon>Eukaryota</taxon>
        <taxon>Fungi</taxon>
        <taxon>Dikarya</taxon>
        <taxon>Basidiomycota</taxon>
        <taxon>Agaricomycotina</taxon>
        <taxon>Agaricomycetes</taxon>
        <taxon>Cantharellales</taxon>
        <taxon>Ceratobasidiaceae</taxon>
        <taxon>Rhizoctonia</taxon>
    </lineage>
</organism>
<feature type="compositionally biased region" description="Pro residues" evidence="1">
    <location>
        <begin position="138"/>
        <end position="148"/>
    </location>
</feature>
<sequence>MADPTRKKKGWKRRHPVLTIALLPVIITWTTIRISLKVTAWSVRTTHNLNKRRRQRKRAKRQQAIDRQRRIEWEAQQWRNLQRQLYIQQQRQAKLQDKHKPRQRWLKCRRPPPVPPKDIPIAPTSRWNLGSAFSILHPAPPPPPPPQPLSRWSTLGSAFSILHPPPAPPMPPPPPPSLLSPQWSHFSLHSRTHTPPIPTPQHSPQPSPRLLSRLSLHSNHSLQVPHPTSHASAQQ</sequence>
<dbReference type="EMBL" id="CYGV01000646">
    <property type="protein sequence ID" value="CUA69011.1"/>
    <property type="molecule type" value="Genomic_DNA"/>
</dbReference>
<feature type="region of interest" description="Disordered" evidence="1">
    <location>
        <begin position="93"/>
        <end position="235"/>
    </location>
</feature>
<feature type="compositionally biased region" description="Pro residues" evidence="1">
    <location>
        <begin position="195"/>
        <end position="207"/>
    </location>
</feature>
<accession>A0A0K6FRZ4</accession>
<reference evidence="2 3" key="1">
    <citation type="submission" date="2015-07" db="EMBL/GenBank/DDBJ databases">
        <authorList>
            <person name="Noorani M."/>
        </authorList>
    </citation>
    <scope>NUCLEOTIDE SEQUENCE [LARGE SCALE GENOMIC DNA]</scope>
    <source>
        <strain evidence="2">BBA 69670</strain>
    </source>
</reference>
<protein>
    <submittedName>
        <fullName evidence="2">Uncharacterized protein</fullName>
    </submittedName>
</protein>
<evidence type="ECO:0000313" key="3">
    <source>
        <dbReference type="Proteomes" id="UP000044841"/>
    </source>
</evidence>
<dbReference type="AlphaFoldDB" id="A0A0K6FRZ4"/>
<proteinExistence type="predicted"/>
<feature type="compositionally biased region" description="Low complexity" evidence="1">
    <location>
        <begin position="208"/>
        <end position="223"/>
    </location>
</feature>
<feature type="compositionally biased region" description="Basic residues" evidence="1">
    <location>
        <begin position="97"/>
        <end position="110"/>
    </location>
</feature>
<evidence type="ECO:0000256" key="1">
    <source>
        <dbReference type="SAM" id="MobiDB-lite"/>
    </source>
</evidence>
<gene>
    <name evidence="2" type="ORF">RSOLAG22IIIB_08261</name>
</gene>